<dbReference type="Gene3D" id="1.10.760.10">
    <property type="entry name" value="Cytochrome c-like domain"/>
    <property type="match status" value="1"/>
</dbReference>
<dbReference type="EMBL" id="JAHVHU010000012">
    <property type="protein sequence ID" value="MBY5959113.1"/>
    <property type="molecule type" value="Genomic_DNA"/>
</dbReference>
<dbReference type="InterPro" id="IPR016024">
    <property type="entry name" value="ARM-type_fold"/>
</dbReference>
<evidence type="ECO:0000313" key="6">
    <source>
        <dbReference type="EMBL" id="MBY5959113.1"/>
    </source>
</evidence>
<evidence type="ECO:0000256" key="2">
    <source>
        <dbReference type="ARBA" id="ARBA00022723"/>
    </source>
</evidence>
<evidence type="ECO:0000256" key="3">
    <source>
        <dbReference type="ARBA" id="ARBA00023004"/>
    </source>
</evidence>
<dbReference type="Pfam" id="PF00034">
    <property type="entry name" value="Cytochrom_C"/>
    <property type="match status" value="1"/>
</dbReference>
<dbReference type="InterPro" id="IPR013428">
    <property type="entry name" value="Membrane-bound_put_N"/>
</dbReference>
<dbReference type="SUPFAM" id="SSF46626">
    <property type="entry name" value="Cytochrome c"/>
    <property type="match status" value="1"/>
</dbReference>
<feature type="domain" description="Cytochrome c" evidence="5">
    <location>
        <begin position="910"/>
        <end position="1043"/>
    </location>
</feature>
<sequence>MRLRIGKQHILQLILAFFPLVLWSQELSERTKALDPNDQLAQFDLLDGFVIELVASEEDGIVNPIDLTFDDAGRLWTQTARMYPMDPVSDIKWQDLLALMDDEEKQKQHPAFKKLKDRFEGKVPGEDQILILDGIYPGEEKKVEVWQDNLTIPMSILPYKNGAFVAQGSELFYLIDTDDDGKADQRVPLLTGFGFTDTHTMAHTLIKGPNHWVHFSHGALNKGNVRSLTSDASARFDFSKIGRFTEDGKKIEVINAGLNNIWGLQLRNNGLWYGIEANDLGYSVVPMQPGMAYPGIGNDRLRPYQPFVPKLHSFRVGGTGLSGLAFSDDTEGSFPAEYDDVAFLANPITSTINMVRIVRHEDGSIEAEHLQDLLRSSDDWFRPVNMEFGPDGCLYIADWYNKIVSHNEVATTHPDRDKSHGRIWRIRHVSQEPRAIPDFYKMATEELPTHLRSPSLWARRAAWSQIAERPSGQTRSLIPRLVEMVKDETEDEYTRIHALWSLESLGHYDRSMVETLLGESSQHLQREAIRTLIAFSPELDELVRLTKPFLTSWNPEIRAQVLRTLGEVGSANQDVIRMLISACQPELPGNEMGGSYERRQERYLARRALEQYSDQLYDYLISGESAGLPTTNKLWAMLALPDRQKEAVFPKIWSSSPPEELDASTFIGVLNMTDDPVVYQKVEQLVNQSGNPERYIRYALDHQSRIQSGAVGKLFKRPVLTMLQSDKEERIMLALESINKLDVEGGNALLLDLFKQTGNRTITDGVLKALANKAAENKEVFASVAGDKEISFETRSAALNILSKADKEAGGRVFRRWWPSMSSSEKQEMITIYSSSKTGSLLLLDAIDAGTVKAHMLTMPIVERMNHLSGDPRSEALLSKMNQKADQKVETKQGSQKVEKFVLMTEKTKGVASNGKVLFTTCLLCHQVGDQGQDIAPALDGSAYRDTRALLTAILEPDEAVESGYYVYRVTKKDDSVVEGYMYEKNAQGTTIAFMGGTKTFIPKADIAEEGFLTGRSFMPSGLIEHYSAQQVADLVAYIKTLK</sequence>
<dbReference type="Proteomes" id="UP000753961">
    <property type="component" value="Unassembled WGS sequence"/>
</dbReference>
<dbReference type="PANTHER" id="PTHR33546">
    <property type="entry name" value="LARGE, MULTIFUNCTIONAL SECRETED PROTEIN-RELATED"/>
    <property type="match status" value="1"/>
</dbReference>
<evidence type="ECO:0000256" key="4">
    <source>
        <dbReference type="PROSITE-ProRule" id="PRU00433"/>
    </source>
</evidence>
<evidence type="ECO:0000256" key="1">
    <source>
        <dbReference type="ARBA" id="ARBA00022617"/>
    </source>
</evidence>
<dbReference type="GO" id="GO:0020037">
    <property type="term" value="F:heme binding"/>
    <property type="evidence" value="ECO:0007669"/>
    <property type="project" value="InterPro"/>
</dbReference>
<dbReference type="SUPFAM" id="SSF48371">
    <property type="entry name" value="ARM repeat"/>
    <property type="match status" value="1"/>
</dbReference>
<gene>
    <name evidence="6" type="ORF">KUV50_13255</name>
</gene>
<dbReference type="PROSITE" id="PS51007">
    <property type="entry name" value="CYTC"/>
    <property type="match status" value="1"/>
</dbReference>
<dbReference type="GO" id="GO:0046872">
    <property type="term" value="F:metal ion binding"/>
    <property type="evidence" value="ECO:0007669"/>
    <property type="project" value="UniProtKB-KW"/>
</dbReference>
<dbReference type="PANTHER" id="PTHR33546:SF1">
    <property type="entry name" value="LARGE, MULTIFUNCTIONAL SECRETED PROTEIN"/>
    <property type="match status" value="1"/>
</dbReference>
<organism evidence="6 7">
    <name type="scientific">Membranihabitans marinus</name>
    <dbReference type="NCBI Taxonomy" id="1227546"/>
    <lineage>
        <taxon>Bacteria</taxon>
        <taxon>Pseudomonadati</taxon>
        <taxon>Bacteroidota</taxon>
        <taxon>Saprospiria</taxon>
        <taxon>Saprospirales</taxon>
        <taxon>Saprospiraceae</taxon>
        <taxon>Membranihabitans</taxon>
    </lineage>
</organism>
<evidence type="ECO:0000259" key="5">
    <source>
        <dbReference type="PROSITE" id="PS51007"/>
    </source>
</evidence>
<dbReference type="Pfam" id="PF23500">
    <property type="entry name" value="DUF7133"/>
    <property type="match status" value="1"/>
</dbReference>
<comment type="caution">
    <text evidence="6">The sequence shown here is derived from an EMBL/GenBank/DDBJ whole genome shotgun (WGS) entry which is preliminary data.</text>
</comment>
<dbReference type="InterPro" id="IPR013427">
    <property type="entry name" value="Haem-bd_dom_put"/>
</dbReference>
<protein>
    <submittedName>
        <fullName evidence="6">C-type cytochrome</fullName>
    </submittedName>
</protein>
<dbReference type="AlphaFoldDB" id="A0A953LAW6"/>
<dbReference type="RefSeq" id="WP_222580652.1">
    <property type="nucleotide sequence ID" value="NZ_JAHVHU010000012.1"/>
</dbReference>
<evidence type="ECO:0000313" key="7">
    <source>
        <dbReference type="Proteomes" id="UP000753961"/>
    </source>
</evidence>
<dbReference type="NCBIfam" id="TIGR02604">
    <property type="entry name" value="Piru_Ver_Nterm"/>
    <property type="match status" value="1"/>
</dbReference>
<accession>A0A953LAW6</accession>
<dbReference type="Gene3D" id="2.120.10.30">
    <property type="entry name" value="TolB, C-terminal domain"/>
    <property type="match status" value="1"/>
</dbReference>
<dbReference type="NCBIfam" id="TIGR02603">
    <property type="entry name" value="CxxCH_TIGR02603"/>
    <property type="match status" value="1"/>
</dbReference>
<dbReference type="SUPFAM" id="SSF63829">
    <property type="entry name" value="Calcium-dependent phosphotriesterase"/>
    <property type="match status" value="2"/>
</dbReference>
<proteinExistence type="predicted"/>
<dbReference type="Gene3D" id="1.25.10.10">
    <property type="entry name" value="Leucine-rich Repeat Variant"/>
    <property type="match status" value="1"/>
</dbReference>
<dbReference type="InterPro" id="IPR011042">
    <property type="entry name" value="6-blade_b-propeller_TolB-like"/>
</dbReference>
<keyword evidence="3 4" id="KW-0408">Iron</keyword>
<keyword evidence="1 4" id="KW-0349">Heme</keyword>
<reference evidence="6" key="1">
    <citation type="submission" date="2021-06" db="EMBL/GenBank/DDBJ databases">
        <title>44 bacteria genomes isolated from Dapeng, Shenzhen.</title>
        <authorList>
            <person name="Zheng W."/>
            <person name="Yu S."/>
            <person name="Huang Y."/>
        </authorList>
    </citation>
    <scope>NUCLEOTIDE SEQUENCE</scope>
    <source>
        <strain evidence="6">DP5N28-2</strain>
    </source>
</reference>
<dbReference type="InterPro" id="IPR036909">
    <property type="entry name" value="Cyt_c-like_dom_sf"/>
</dbReference>
<dbReference type="InterPro" id="IPR009056">
    <property type="entry name" value="Cyt_c-like_dom"/>
</dbReference>
<dbReference type="GO" id="GO:0009055">
    <property type="term" value="F:electron transfer activity"/>
    <property type="evidence" value="ECO:0007669"/>
    <property type="project" value="InterPro"/>
</dbReference>
<dbReference type="InterPro" id="IPR011989">
    <property type="entry name" value="ARM-like"/>
</dbReference>
<keyword evidence="7" id="KW-1185">Reference proteome</keyword>
<keyword evidence="2 4" id="KW-0479">Metal-binding</keyword>
<dbReference type="InterPro" id="IPR055557">
    <property type="entry name" value="DUF7133"/>
</dbReference>
<name>A0A953LAW6_9BACT</name>